<dbReference type="Proteomes" id="UP000311008">
    <property type="component" value="Chromosome"/>
</dbReference>
<dbReference type="PANTHER" id="PTHR37938">
    <property type="entry name" value="BLL0215 PROTEIN"/>
    <property type="match status" value="1"/>
</dbReference>
<keyword evidence="1" id="KW-1133">Transmembrane helix</keyword>
<dbReference type="Pfam" id="PF03703">
    <property type="entry name" value="bPH_2"/>
    <property type="match status" value="1"/>
</dbReference>
<dbReference type="EMBL" id="CP040946">
    <property type="protein sequence ID" value="QDC43734.1"/>
    <property type="molecule type" value="Genomic_DNA"/>
</dbReference>
<proteinExistence type="predicted"/>
<dbReference type="OrthoDB" id="3378680at2"/>
<reference evidence="4" key="1">
    <citation type="journal article" date="2019" name="ISME J.">
        <title>Evolution in action: habitat transition from sediment to the pelagial leads to genome streamlining in Methylophilaceae.</title>
        <authorList>
            <person name="Salcher M."/>
            <person name="Schaefle D."/>
            <person name="Kaspar M."/>
            <person name="Neuenschwander S.M."/>
            <person name="Ghai R."/>
        </authorList>
    </citation>
    <scope>NUCLEOTIDE SEQUENCE [LARGE SCALE GENOMIC DNA]</scope>
    <source>
        <strain evidence="4">MMS-M-51</strain>
    </source>
</reference>
<organism evidence="3 4">
    <name type="scientific">Methylophilus medardicus</name>
    <dbReference type="NCBI Taxonomy" id="2588534"/>
    <lineage>
        <taxon>Bacteria</taxon>
        <taxon>Pseudomonadati</taxon>
        <taxon>Pseudomonadota</taxon>
        <taxon>Betaproteobacteria</taxon>
        <taxon>Nitrosomonadales</taxon>
        <taxon>Methylophilaceae</taxon>
        <taxon>Methylophilus</taxon>
    </lineage>
</organism>
<keyword evidence="1" id="KW-0812">Transmembrane</keyword>
<keyword evidence="1" id="KW-0472">Membrane</keyword>
<name>A0A5B8CR26_9PROT</name>
<evidence type="ECO:0000256" key="1">
    <source>
        <dbReference type="SAM" id="Phobius"/>
    </source>
</evidence>
<sequence>MTRLIEGAPSQEEHIIYRAHVSVWSLVPLIILGLIFITVGVGLVFWINAYMQYKTTELAFTNKRVIATFGFIRRQTIELNINNVETVEVSQSIFGRLFNFGTLVIAGAGNPQASIPGISDPISFRSAFIAAQEIQRPYVS</sequence>
<gene>
    <name evidence="3" type="ORF">FIU01_03835</name>
</gene>
<dbReference type="KEGG" id="mmec:FIU01_03835"/>
<dbReference type="InterPro" id="IPR005182">
    <property type="entry name" value="YdbS-like_PH"/>
</dbReference>
<protein>
    <submittedName>
        <fullName evidence="3">PH domain-containing protein</fullName>
    </submittedName>
</protein>
<dbReference type="RefSeq" id="WP_140003083.1">
    <property type="nucleotide sequence ID" value="NZ_CP040946.1"/>
</dbReference>
<dbReference type="AlphaFoldDB" id="A0A5B8CR26"/>
<accession>A0A5B8CR26</accession>
<evidence type="ECO:0000313" key="4">
    <source>
        <dbReference type="Proteomes" id="UP000311008"/>
    </source>
</evidence>
<feature type="domain" description="YdbS-like PH" evidence="2">
    <location>
        <begin position="53"/>
        <end position="119"/>
    </location>
</feature>
<evidence type="ECO:0000313" key="3">
    <source>
        <dbReference type="EMBL" id="QDC43734.1"/>
    </source>
</evidence>
<feature type="transmembrane region" description="Helical" evidence="1">
    <location>
        <begin position="26"/>
        <end position="47"/>
    </location>
</feature>
<evidence type="ECO:0000259" key="2">
    <source>
        <dbReference type="Pfam" id="PF03703"/>
    </source>
</evidence>
<keyword evidence="4" id="KW-1185">Reference proteome</keyword>
<dbReference type="PANTHER" id="PTHR37938:SF1">
    <property type="entry name" value="BLL0215 PROTEIN"/>
    <property type="match status" value="1"/>
</dbReference>